<comment type="caution">
    <text evidence="1">The sequence shown here is derived from an EMBL/GenBank/DDBJ whole genome shotgun (WGS) entry which is preliminary data.</text>
</comment>
<sequence length="168" mass="19553">MITAARGHPQRHRRIQLKINHSRYHGDTWHKITLQEVETTFLSGSVQEESNILTWYIFKVSAVDSGGHGVMVPRGWIFVLLLSQRREEPENLRGDYYTLTEQKAQWNALPREKLLPSDRPKKELSTLVCNIALASSRVRVRGSVTGLRRRRKARDAGLIHRRREKKLH</sequence>
<gene>
    <name evidence="1" type="ORF">EVAR_63938_1</name>
</gene>
<accession>A0A4C1ZJT9</accession>
<dbReference type="AlphaFoldDB" id="A0A4C1ZJT9"/>
<proteinExistence type="predicted"/>
<evidence type="ECO:0000313" key="1">
    <source>
        <dbReference type="EMBL" id="GBP88130.1"/>
    </source>
</evidence>
<dbReference type="EMBL" id="BGZK01001907">
    <property type="protein sequence ID" value="GBP88130.1"/>
    <property type="molecule type" value="Genomic_DNA"/>
</dbReference>
<evidence type="ECO:0000313" key="2">
    <source>
        <dbReference type="Proteomes" id="UP000299102"/>
    </source>
</evidence>
<name>A0A4C1ZJT9_EUMVA</name>
<organism evidence="1 2">
    <name type="scientific">Eumeta variegata</name>
    <name type="common">Bagworm moth</name>
    <name type="synonym">Eumeta japonica</name>
    <dbReference type="NCBI Taxonomy" id="151549"/>
    <lineage>
        <taxon>Eukaryota</taxon>
        <taxon>Metazoa</taxon>
        <taxon>Ecdysozoa</taxon>
        <taxon>Arthropoda</taxon>
        <taxon>Hexapoda</taxon>
        <taxon>Insecta</taxon>
        <taxon>Pterygota</taxon>
        <taxon>Neoptera</taxon>
        <taxon>Endopterygota</taxon>
        <taxon>Lepidoptera</taxon>
        <taxon>Glossata</taxon>
        <taxon>Ditrysia</taxon>
        <taxon>Tineoidea</taxon>
        <taxon>Psychidae</taxon>
        <taxon>Oiketicinae</taxon>
        <taxon>Eumeta</taxon>
    </lineage>
</organism>
<keyword evidence="2" id="KW-1185">Reference proteome</keyword>
<dbReference type="Proteomes" id="UP000299102">
    <property type="component" value="Unassembled WGS sequence"/>
</dbReference>
<reference evidence="1 2" key="1">
    <citation type="journal article" date="2019" name="Commun. Biol.">
        <title>The bagworm genome reveals a unique fibroin gene that provides high tensile strength.</title>
        <authorList>
            <person name="Kono N."/>
            <person name="Nakamura H."/>
            <person name="Ohtoshi R."/>
            <person name="Tomita M."/>
            <person name="Numata K."/>
            <person name="Arakawa K."/>
        </authorList>
    </citation>
    <scope>NUCLEOTIDE SEQUENCE [LARGE SCALE GENOMIC DNA]</scope>
</reference>
<protein>
    <submittedName>
        <fullName evidence="1">Uncharacterized protein</fullName>
    </submittedName>
</protein>